<reference evidence="3" key="1">
    <citation type="submission" date="2022-11" db="UniProtKB">
        <authorList>
            <consortium name="EnsemblMetazoa"/>
        </authorList>
    </citation>
    <scope>IDENTIFICATION</scope>
</reference>
<dbReference type="GeneID" id="110244304"/>
<sequence>MMLLVFVTITLWCYGNGADVKCMGDAMSKPKIDNNDTCLLACGPKEKCYCDDTSASKSFKDCNQQCRAAKMPNNETIQECSDMECKGFDVCYQGCFGTRCPKAYCKSRKSCNQECAGQCTKLVCSSPECIQQCSNCTMECTSEVKKCGHFCRGGHCKSICGKNSECSCETYSNPSTKCTVVIVAHAAKVSAPFFVYLIGLFFFVKNIAKLIDM</sequence>
<dbReference type="AlphaFoldDB" id="A0A913XL82"/>
<dbReference type="EnsemblMetazoa" id="XM_021050511.1">
    <property type="protein sequence ID" value="XP_020906170.1"/>
    <property type="gene ID" value="LOC110244304"/>
</dbReference>
<dbReference type="RefSeq" id="XP_020906170.1">
    <property type="nucleotide sequence ID" value="XM_021050511.1"/>
</dbReference>
<dbReference type="KEGG" id="epa:110244304"/>
<keyword evidence="1" id="KW-0472">Membrane</keyword>
<keyword evidence="4" id="KW-1185">Reference proteome</keyword>
<feature type="signal peptide" evidence="2">
    <location>
        <begin position="1"/>
        <end position="17"/>
    </location>
</feature>
<keyword evidence="1" id="KW-1133">Transmembrane helix</keyword>
<keyword evidence="1" id="KW-0812">Transmembrane</keyword>
<evidence type="ECO:0000313" key="4">
    <source>
        <dbReference type="Proteomes" id="UP000887567"/>
    </source>
</evidence>
<evidence type="ECO:0000256" key="1">
    <source>
        <dbReference type="SAM" id="Phobius"/>
    </source>
</evidence>
<dbReference type="Proteomes" id="UP000887567">
    <property type="component" value="Unplaced"/>
</dbReference>
<evidence type="ECO:0000313" key="3">
    <source>
        <dbReference type="EnsemblMetazoa" id="XP_020906170.1"/>
    </source>
</evidence>
<evidence type="ECO:0000256" key="2">
    <source>
        <dbReference type="SAM" id="SignalP"/>
    </source>
</evidence>
<keyword evidence="2" id="KW-0732">Signal</keyword>
<proteinExistence type="predicted"/>
<feature type="transmembrane region" description="Helical" evidence="1">
    <location>
        <begin position="182"/>
        <end position="204"/>
    </location>
</feature>
<organism evidence="3 4">
    <name type="scientific">Exaiptasia diaphana</name>
    <name type="common">Tropical sea anemone</name>
    <name type="synonym">Aiptasia pulchella</name>
    <dbReference type="NCBI Taxonomy" id="2652724"/>
    <lineage>
        <taxon>Eukaryota</taxon>
        <taxon>Metazoa</taxon>
        <taxon>Cnidaria</taxon>
        <taxon>Anthozoa</taxon>
        <taxon>Hexacorallia</taxon>
        <taxon>Actiniaria</taxon>
        <taxon>Aiptasiidae</taxon>
        <taxon>Exaiptasia</taxon>
    </lineage>
</organism>
<feature type="chain" id="PRO_5038102905" evidence="2">
    <location>
        <begin position="18"/>
        <end position="213"/>
    </location>
</feature>
<accession>A0A913XL82</accession>
<protein>
    <submittedName>
        <fullName evidence="3">Uncharacterized protein</fullName>
    </submittedName>
</protein>
<name>A0A913XL82_EXADI</name>